<feature type="region of interest" description="Disordered" evidence="1">
    <location>
        <begin position="60"/>
        <end position="79"/>
    </location>
</feature>
<name>A0ABV8F494_9ACTN</name>
<comment type="caution">
    <text evidence="3">The sequence shown here is derived from an EMBL/GenBank/DDBJ whole genome shotgun (WGS) entry which is preliminary data.</text>
</comment>
<dbReference type="InterPro" id="IPR025959">
    <property type="entry name" value="Winged_HTH_dom"/>
</dbReference>
<dbReference type="Proteomes" id="UP001595698">
    <property type="component" value="Unassembled WGS sequence"/>
</dbReference>
<reference evidence="4" key="1">
    <citation type="journal article" date="2019" name="Int. J. Syst. Evol. Microbiol.">
        <title>The Global Catalogue of Microorganisms (GCM) 10K type strain sequencing project: providing services to taxonomists for standard genome sequencing and annotation.</title>
        <authorList>
            <consortium name="The Broad Institute Genomics Platform"/>
            <consortium name="The Broad Institute Genome Sequencing Center for Infectious Disease"/>
            <person name="Wu L."/>
            <person name="Ma J."/>
        </authorList>
    </citation>
    <scope>NUCLEOTIDE SEQUENCE [LARGE SCALE GENOMIC DNA]</scope>
    <source>
        <strain evidence="4">TBRC 7912</strain>
    </source>
</reference>
<feature type="domain" description="Winged helix-turn helix" evidence="2">
    <location>
        <begin position="3"/>
        <end position="51"/>
    </location>
</feature>
<keyword evidence="4" id="KW-1185">Reference proteome</keyword>
<dbReference type="RefSeq" id="WP_386191170.1">
    <property type="nucleotide sequence ID" value="NZ_JBHSBC010000021.1"/>
</dbReference>
<dbReference type="EMBL" id="JBHSBC010000021">
    <property type="protein sequence ID" value="MFC3982701.1"/>
    <property type="molecule type" value="Genomic_DNA"/>
</dbReference>
<evidence type="ECO:0000313" key="3">
    <source>
        <dbReference type="EMBL" id="MFC3982701.1"/>
    </source>
</evidence>
<dbReference type="Pfam" id="PF13592">
    <property type="entry name" value="HTH_33"/>
    <property type="match status" value="1"/>
</dbReference>
<gene>
    <name evidence="3" type="ORF">ACFOYY_21340</name>
</gene>
<evidence type="ECO:0000259" key="2">
    <source>
        <dbReference type="Pfam" id="PF13592"/>
    </source>
</evidence>
<accession>A0ABV8F494</accession>
<evidence type="ECO:0000313" key="4">
    <source>
        <dbReference type="Proteomes" id="UP001595698"/>
    </source>
</evidence>
<evidence type="ECO:0000256" key="1">
    <source>
        <dbReference type="SAM" id="MobiDB-lite"/>
    </source>
</evidence>
<proteinExistence type="predicted"/>
<organism evidence="3 4">
    <name type="scientific">Streptosporangium jomthongense</name>
    <dbReference type="NCBI Taxonomy" id="1193683"/>
    <lineage>
        <taxon>Bacteria</taxon>
        <taxon>Bacillati</taxon>
        <taxon>Actinomycetota</taxon>
        <taxon>Actinomycetes</taxon>
        <taxon>Streptosporangiales</taxon>
        <taxon>Streptosporangiaceae</taxon>
        <taxon>Streptosporangium</taxon>
    </lineage>
</organism>
<sequence>MAPRVAVLIAETFHISYTSRGVSYLLRRLGWSFQVPAHRAVRRDETRVTEWGRRAWPAIKAPGRPGDRSWCSPTSPARV</sequence>
<protein>
    <submittedName>
        <fullName evidence="3">Winged helix-turn-helix domain-containing protein</fullName>
    </submittedName>
</protein>